<keyword evidence="2" id="KW-1185">Reference proteome</keyword>
<accession>A0A4Q4T697</accession>
<name>A0A4Q4T697_9PEZI</name>
<dbReference type="AlphaFoldDB" id="A0A4Q4T697"/>
<dbReference type="OrthoDB" id="4736796at2759"/>
<dbReference type="Proteomes" id="UP000293360">
    <property type="component" value="Unassembled WGS sequence"/>
</dbReference>
<organism evidence="1 2">
    <name type="scientific">Monosporascus ibericus</name>
    <dbReference type="NCBI Taxonomy" id="155417"/>
    <lineage>
        <taxon>Eukaryota</taxon>
        <taxon>Fungi</taxon>
        <taxon>Dikarya</taxon>
        <taxon>Ascomycota</taxon>
        <taxon>Pezizomycotina</taxon>
        <taxon>Sordariomycetes</taxon>
        <taxon>Xylariomycetidae</taxon>
        <taxon>Xylariales</taxon>
        <taxon>Xylariales incertae sedis</taxon>
        <taxon>Monosporascus</taxon>
    </lineage>
</organism>
<proteinExistence type="predicted"/>
<dbReference type="EMBL" id="QJNU01000458">
    <property type="protein sequence ID" value="RYO98476.1"/>
    <property type="molecule type" value="Genomic_DNA"/>
</dbReference>
<evidence type="ECO:0000313" key="2">
    <source>
        <dbReference type="Proteomes" id="UP000293360"/>
    </source>
</evidence>
<protein>
    <submittedName>
        <fullName evidence="1">Uncharacterized protein</fullName>
    </submittedName>
</protein>
<comment type="caution">
    <text evidence="1">The sequence shown here is derived from an EMBL/GenBank/DDBJ whole genome shotgun (WGS) entry which is preliminary data.</text>
</comment>
<gene>
    <name evidence="1" type="ORF">DL764_007072</name>
</gene>
<reference evidence="1 2" key="1">
    <citation type="submission" date="2018-06" db="EMBL/GenBank/DDBJ databases">
        <title>Complete Genomes of Monosporascus.</title>
        <authorList>
            <person name="Robinson A.J."/>
            <person name="Natvig D.O."/>
        </authorList>
    </citation>
    <scope>NUCLEOTIDE SEQUENCE [LARGE SCALE GENOMIC DNA]</scope>
    <source>
        <strain evidence="1 2">CBS 110550</strain>
    </source>
</reference>
<sequence>MPRRRTTLGGKKPLRYDSKNLRAMLSGADSALIQEKIRGFAGDLNKNLVDDALAVLFEQANAAVEDPARLSDMMPGEFWGVIKQNVLWASGDSLGGHVVFSLATALVVAHETYDAARPYERFRHQYGKLAEGVHKFSALLKHHHQDNAIVMSFYLDSSVGLPSDDEEEQEEAAELAEGVEVMDIDM</sequence>
<evidence type="ECO:0000313" key="1">
    <source>
        <dbReference type="EMBL" id="RYO98476.1"/>
    </source>
</evidence>